<evidence type="ECO:0000313" key="1">
    <source>
        <dbReference type="EMBL" id="KKM18258.1"/>
    </source>
</evidence>
<dbReference type="EMBL" id="LAZR01014260">
    <property type="protein sequence ID" value="KKM18258.1"/>
    <property type="molecule type" value="Genomic_DNA"/>
</dbReference>
<gene>
    <name evidence="1" type="ORF">LCGC14_1667490</name>
</gene>
<dbReference type="AlphaFoldDB" id="A0A0F9K831"/>
<accession>A0A0F9K831</accession>
<reference evidence="1" key="1">
    <citation type="journal article" date="2015" name="Nature">
        <title>Complex archaea that bridge the gap between prokaryotes and eukaryotes.</title>
        <authorList>
            <person name="Spang A."/>
            <person name="Saw J.H."/>
            <person name="Jorgensen S.L."/>
            <person name="Zaremba-Niedzwiedzka K."/>
            <person name="Martijn J."/>
            <person name="Lind A.E."/>
            <person name="van Eijk R."/>
            <person name="Schleper C."/>
            <person name="Guy L."/>
            <person name="Ettema T.J."/>
        </authorList>
    </citation>
    <scope>NUCLEOTIDE SEQUENCE</scope>
</reference>
<comment type="caution">
    <text evidence="1">The sequence shown here is derived from an EMBL/GenBank/DDBJ whole genome shotgun (WGS) entry which is preliminary data.</text>
</comment>
<organism evidence="1">
    <name type="scientific">marine sediment metagenome</name>
    <dbReference type="NCBI Taxonomy" id="412755"/>
    <lineage>
        <taxon>unclassified sequences</taxon>
        <taxon>metagenomes</taxon>
        <taxon>ecological metagenomes</taxon>
    </lineage>
</organism>
<name>A0A0F9K831_9ZZZZ</name>
<proteinExistence type="predicted"/>
<protein>
    <submittedName>
        <fullName evidence="1">Uncharacterized protein</fullName>
    </submittedName>
</protein>
<sequence>MKRKKTNKKELNIKYQLLLLFNAQITRICMQHTGFLKNTDQNDLGATQITDFFLKFNIHAFTAYFDKYFLTKYELNLEKNNVFLEGWNKHMNDFLNPLFSEELKKLREKVGLVNKKTIQSYIS</sequence>